<comment type="caution">
    <text evidence="2">The sequence shown here is derived from an EMBL/GenBank/DDBJ whole genome shotgun (WGS) entry which is preliminary data.</text>
</comment>
<name>A0AAN6GTY7_9BASI</name>
<evidence type="ECO:0000256" key="1">
    <source>
        <dbReference type="SAM" id="MobiDB-lite"/>
    </source>
</evidence>
<keyword evidence="3" id="KW-1185">Reference proteome</keyword>
<sequence length="275" mass="30745">MLLFEEALRFALAGSVRTIQSGSATARRLTIELLHRHGEDFRQPFPFPTADSLLDQSTILATAERFYGRTSDQKRSKRSTGSQGRGASSLGRACQAQAVSQQQLCGDDDPSRTEGPVPRRTCQADALFERRQYFAVLAGSVLDHEAELVEETKAYGGDTSDENEAKEDADRTDTLAYQLKAHLPRSSKCVCSSSGSSNLSARHEPAPTTLFDLFISPITVHTLAHVFEDVTYEIKDLRKNTMSKPHWDRQRRQERDDAFNTVFDTSHKAFGDNNW</sequence>
<feature type="region of interest" description="Disordered" evidence="1">
    <location>
        <begin position="68"/>
        <end position="92"/>
    </location>
</feature>
<accession>A0AAN6GTY7</accession>
<reference evidence="2" key="1">
    <citation type="journal article" date="2023" name="PhytoFront">
        <title>Draft Genome Resources of Seven Strains of Tilletia horrida, Causal Agent of Kernel Smut of Rice.</title>
        <authorList>
            <person name="Khanal S."/>
            <person name="Antony Babu S."/>
            <person name="Zhou X.G."/>
        </authorList>
    </citation>
    <scope>NUCLEOTIDE SEQUENCE</scope>
    <source>
        <strain evidence="2">TX6</strain>
    </source>
</reference>
<evidence type="ECO:0000313" key="2">
    <source>
        <dbReference type="EMBL" id="KAK0554029.1"/>
    </source>
</evidence>
<dbReference type="EMBL" id="JAPDMZ010000042">
    <property type="protein sequence ID" value="KAK0554029.1"/>
    <property type="molecule type" value="Genomic_DNA"/>
</dbReference>
<proteinExistence type="predicted"/>
<organism evidence="2 3">
    <name type="scientific">Tilletia horrida</name>
    <dbReference type="NCBI Taxonomy" id="155126"/>
    <lineage>
        <taxon>Eukaryota</taxon>
        <taxon>Fungi</taxon>
        <taxon>Dikarya</taxon>
        <taxon>Basidiomycota</taxon>
        <taxon>Ustilaginomycotina</taxon>
        <taxon>Exobasidiomycetes</taxon>
        <taxon>Tilletiales</taxon>
        <taxon>Tilletiaceae</taxon>
        <taxon>Tilletia</taxon>
    </lineage>
</organism>
<protein>
    <submittedName>
        <fullName evidence="2">Uncharacterized protein</fullName>
    </submittedName>
</protein>
<dbReference type="AlphaFoldDB" id="A0AAN6GTY7"/>
<evidence type="ECO:0000313" key="3">
    <source>
        <dbReference type="Proteomes" id="UP001176517"/>
    </source>
</evidence>
<dbReference type="Proteomes" id="UP001176517">
    <property type="component" value="Unassembled WGS sequence"/>
</dbReference>
<gene>
    <name evidence="2" type="ORF">OC846_002250</name>
</gene>